<sequence>MARFHASVIEPLTDHDTERRRIQRGLYCLQIFCNVCGWQYDGDGAVVGGRMFVLRHCFPAHQVEEMLCVNEFMKAQYVSMFQQDELIGIDDPRDQTVDGNPPIALIFLMYQGPVLLSKVCKSRRDNEKLVKALREGIIAGLGDPSTRIRSTLSTVWRTVCYADMNRWEKTPFVTDSIDSPPLAWVLMWKSEASNSYEKLDFRRWGYIMWDGRRIEKYGFESLLEEIKQKELRRRISAAT</sequence>
<name>A0AAE0U124_9PEZI</name>
<dbReference type="EMBL" id="JAULSW010000003">
    <property type="protein sequence ID" value="KAK3386649.1"/>
    <property type="molecule type" value="Genomic_DNA"/>
</dbReference>
<accession>A0AAE0U124</accession>
<keyword evidence="2" id="KW-1185">Reference proteome</keyword>
<dbReference type="Proteomes" id="UP001285441">
    <property type="component" value="Unassembled WGS sequence"/>
</dbReference>
<comment type="caution">
    <text evidence="1">The sequence shown here is derived from an EMBL/GenBank/DDBJ whole genome shotgun (WGS) entry which is preliminary data.</text>
</comment>
<evidence type="ECO:0000313" key="1">
    <source>
        <dbReference type="EMBL" id="KAK3386649.1"/>
    </source>
</evidence>
<protein>
    <submittedName>
        <fullName evidence="1">Uncharacterized protein</fullName>
    </submittedName>
</protein>
<dbReference type="AlphaFoldDB" id="A0AAE0U124"/>
<reference evidence="1" key="2">
    <citation type="submission" date="2023-06" db="EMBL/GenBank/DDBJ databases">
        <authorList>
            <consortium name="Lawrence Berkeley National Laboratory"/>
            <person name="Haridas S."/>
            <person name="Hensen N."/>
            <person name="Bonometti L."/>
            <person name="Westerberg I."/>
            <person name="Brannstrom I.O."/>
            <person name="Guillou S."/>
            <person name="Cros-Aarteil S."/>
            <person name="Calhoun S."/>
            <person name="Kuo A."/>
            <person name="Mondo S."/>
            <person name="Pangilinan J."/>
            <person name="Riley R."/>
            <person name="LaButti K."/>
            <person name="Andreopoulos B."/>
            <person name="Lipzen A."/>
            <person name="Chen C."/>
            <person name="Yanf M."/>
            <person name="Daum C."/>
            <person name="Ng V."/>
            <person name="Clum A."/>
            <person name="Steindorff A."/>
            <person name="Ohm R."/>
            <person name="Martin F."/>
            <person name="Silar P."/>
            <person name="Natvig D."/>
            <person name="Lalanne C."/>
            <person name="Gautier V."/>
            <person name="Ament-velasquez S.L."/>
            <person name="Kruys A."/>
            <person name="Hutchinson M.I."/>
            <person name="Powell A.J."/>
            <person name="Barry K."/>
            <person name="Miller A.N."/>
            <person name="Grigoriev I.V."/>
            <person name="Debuchy R."/>
            <person name="Gladieux P."/>
            <person name="Thoren M.H."/>
            <person name="Johannesson H."/>
        </authorList>
    </citation>
    <scope>NUCLEOTIDE SEQUENCE</scope>
    <source>
        <strain evidence="1">CBS 232.78</strain>
    </source>
</reference>
<reference evidence="1" key="1">
    <citation type="journal article" date="2023" name="Mol. Phylogenet. Evol.">
        <title>Genome-scale phylogeny and comparative genomics of the fungal order Sordariales.</title>
        <authorList>
            <person name="Hensen N."/>
            <person name="Bonometti L."/>
            <person name="Westerberg I."/>
            <person name="Brannstrom I.O."/>
            <person name="Guillou S."/>
            <person name="Cros-Aarteil S."/>
            <person name="Calhoun S."/>
            <person name="Haridas S."/>
            <person name="Kuo A."/>
            <person name="Mondo S."/>
            <person name="Pangilinan J."/>
            <person name="Riley R."/>
            <person name="LaButti K."/>
            <person name="Andreopoulos B."/>
            <person name="Lipzen A."/>
            <person name="Chen C."/>
            <person name="Yan M."/>
            <person name="Daum C."/>
            <person name="Ng V."/>
            <person name="Clum A."/>
            <person name="Steindorff A."/>
            <person name="Ohm R.A."/>
            <person name="Martin F."/>
            <person name="Silar P."/>
            <person name="Natvig D.O."/>
            <person name="Lalanne C."/>
            <person name="Gautier V."/>
            <person name="Ament-Velasquez S.L."/>
            <person name="Kruys A."/>
            <person name="Hutchinson M.I."/>
            <person name="Powell A.J."/>
            <person name="Barry K."/>
            <person name="Miller A.N."/>
            <person name="Grigoriev I.V."/>
            <person name="Debuchy R."/>
            <person name="Gladieux P."/>
            <person name="Hiltunen Thoren M."/>
            <person name="Johannesson H."/>
        </authorList>
    </citation>
    <scope>NUCLEOTIDE SEQUENCE</scope>
    <source>
        <strain evidence="1">CBS 232.78</strain>
    </source>
</reference>
<proteinExistence type="predicted"/>
<evidence type="ECO:0000313" key="2">
    <source>
        <dbReference type="Proteomes" id="UP001285441"/>
    </source>
</evidence>
<gene>
    <name evidence="1" type="ORF">B0H63DRAFT_540607</name>
</gene>
<organism evidence="1 2">
    <name type="scientific">Podospora didyma</name>
    <dbReference type="NCBI Taxonomy" id="330526"/>
    <lineage>
        <taxon>Eukaryota</taxon>
        <taxon>Fungi</taxon>
        <taxon>Dikarya</taxon>
        <taxon>Ascomycota</taxon>
        <taxon>Pezizomycotina</taxon>
        <taxon>Sordariomycetes</taxon>
        <taxon>Sordariomycetidae</taxon>
        <taxon>Sordariales</taxon>
        <taxon>Podosporaceae</taxon>
        <taxon>Podospora</taxon>
    </lineage>
</organism>